<reference evidence="2 3" key="1">
    <citation type="journal article" date="2021" name="Sci. Rep.">
        <title>Genome sequencing of the multicellular alga Astrephomene provides insights into convergent evolution of germ-soma differentiation.</title>
        <authorList>
            <person name="Yamashita S."/>
            <person name="Yamamoto K."/>
            <person name="Matsuzaki R."/>
            <person name="Suzuki S."/>
            <person name="Yamaguchi H."/>
            <person name="Hirooka S."/>
            <person name="Minakuchi Y."/>
            <person name="Miyagishima S."/>
            <person name="Kawachi M."/>
            <person name="Toyoda A."/>
            <person name="Nozaki H."/>
        </authorList>
    </citation>
    <scope>NUCLEOTIDE SEQUENCE [LARGE SCALE GENOMIC DNA]</scope>
    <source>
        <strain evidence="2 3">NIES-4017</strain>
    </source>
</reference>
<dbReference type="InterPro" id="IPR000195">
    <property type="entry name" value="Rab-GAP-TBC_dom"/>
</dbReference>
<comment type="caution">
    <text evidence="2">The sequence shown here is derived from an EMBL/GenBank/DDBJ whole genome shotgun (WGS) entry which is preliminary data.</text>
</comment>
<keyword evidence="3" id="KW-1185">Reference proteome</keyword>
<protein>
    <recommendedName>
        <fullName evidence="1">Rab-GAP TBC domain-containing protein</fullName>
    </recommendedName>
</protein>
<evidence type="ECO:0000259" key="1">
    <source>
        <dbReference type="PROSITE" id="PS50086"/>
    </source>
</evidence>
<organism evidence="2 3">
    <name type="scientific">Astrephomene gubernaculifera</name>
    <dbReference type="NCBI Taxonomy" id="47775"/>
    <lineage>
        <taxon>Eukaryota</taxon>
        <taxon>Viridiplantae</taxon>
        <taxon>Chlorophyta</taxon>
        <taxon>core chlorophytes</taxon>
        <taxon>Chlorophyceae</taxon>
        <taxon>CS clade</taxon>
        <taxon>Chlamydomonadales</taxon>
        <taxon>Astrephomenaceae</taxon>
        <taxon>Astrephomene</taxon>
    </lineage>
</organism>
<dbReference type="EMBL" id="BMAR01000006">
    <property type="protein sequence ID" value="GFR44026.1"/>
    <property type="molecule type" value="Genomic_DNA"/>
</dbReference>
<proteinExistence type="predicted"/>
<name>A0AAD3DQG4_9CHLO</name>
<dbReference type="Proteomes" id="UP001054857">
    <property type="component" value="Unassembled WGS sequence"/>
</dbReference>
<feature type="non-terminal residue" evidence="2">
    <location>
        <position position="1"/>
    </location>
</feature>
<evidence type="ECO:0000313" key="3">
    <source>
        <dbReference type="Proteomes" id="UP001054857"/>
    </source>
</evidence>
<gene>
    <name evidence="2" type="ORF">Agub_g5182</name>
</gene>
<dbReference type="InterPro" id="IPR035969">
    <property type="entry name" value="Rab-GAP_TBC_sf"/>
</dbReference>
<dbReference type="PROSITE" id="PS50086">
    <property type="entry name" value="TBC_RABGAP"/>
    <property type="match status" value="1"/>
</dbReference>
<dbReference type="Gene3D" id="1.10.472.80">
    <property type="entry name" value="Ypt/Rab-GAP domain of gyp1p, domain 3"/>
    <property type="match status" value="1"/>
</dbReference>
<evidence type="ECO:0000313" key="2">
    <source>
        <dbReference type="EMBL" id="GFR44026.1"/>
    </source>
</evidence>
<dbReference type="PANTHER" id="PTHR22957">
    <property type="entry name" value="TBC1 DOMAIN FAMILY MEMBER GTPASE-ACTIVATING PROTEIN"/>
    <property type="match status" value="1"/>
</dbReference>
<dbReference type="Pfam" id="PF00566">
    <property type="entry name" value="RabGAP-TBC"/>
    <property type="match status" value="1"/>
</dbReference>
<feature type="non-terminal residue" evidence="2">
    <location>
        <position position="120"/>
    </location>
</feature>
<dbReference type="SUPFAM" id="SSF47923">
    <property type="entry name" value="Ypt/Rab-GAP domain of gyp1p"/>
    <property type="match status" value="1"/>
</dbReference>
<sequence length="120" mass="13647">SDLALPFVLLMEDDVVAFWCFARLMAKVRPNFQPSPDGVFAPLAALWPLLSALDPPLGAHLARLHAHPCHFAHRMVAVLMRRDLTADLAVRLWEQLWADDALEARTARREAEQRATERRK</sequence>
<dbReference type="PANTHER" id="PTHR22957:SF212">
    <property type="entry name" value="RELATED TO THE N TERMINUS OF TRE ONCOGENE, ISOFORM A"/>
    <property type="match status" value="1"/>
</dbReference>
<feature type="domain" description="Rab-GAP TBC" evidence="1">
    <location>
        <begin position="1"/>
        <end position="100"/>
    </location>
</feature>
<accession>A0AAD3DQG4</accession>
<dbReference type="AlphaFoldDB" id="A0AAD3DQG4"/>
<dbReference type="GO" id="GO:0005096">
    <property type="term" value="F:GTPase activator activity"/>
    <property type="evidence" value="ECO:0007669"/>
    <property type="project" value="TreeGrafter"/>
</dbReference>